<keyword evidence="1" id="KW-0732">Signal</keyword>
<reference evidence="3 4" key="1">
    <citation type="submission" date="2019-08" db="EMBL/GenBank/DDBJ databases">
        <title>Whole genome of Aphis craccivora.</title>
        <authorList>
            <person name="Voronova N.V."/>
            <person name="Shulinski R.S."/>
            <person name="Bandarenka Y.V."/>
            <person name="Zhorov D.G."/>
            <person name="Warner D."/>
        </authorList>
    </citation>
    <scope>NUCLEOTIDE SEQUENCE [LARGE SCALE GENOMIC DNA]</scope>
    <source>
        <strain evidence="3">180601</strain>
        <tissue evidence="3">Whole Body</tissue>
    </source>
</reference>
<dbReference type="OrthoDB" id="6778351at2759"/>
<evidence type="ECO:0000313" key="3">
    <source>
        <dbReference type="EMBL" id="KAF0749865.1"/>
    </source>
</evidence>
<evidence type="ECO:0000259" key="2">
    <source>
        <dbReference type="Pfam" id="PF05699"/>
    </source>
</evidence>
<evidence type="ECO:0000313" key="4">
    <source>
        <dbReference type="Proteomes" id="UP000478052"/>
    </source>
</evidence>
<accession>A0A6G0Y6C8</accession>
<sequence>MNAQLASIFPTLNTSLLIALTLSVSSASTERSFSKLRTTMSQTRLEDLLIIICERDIEPNIENSKNDNINLNKRFSDIRIFYVLVTLNNQLTSNKVVTTHQWRVTSVVNNKMYSHSHILST</sequence>
<dbReference type="AlphaFoldDB" id="A0A6G0Y6C8"/>
<gene>
    <name evidence="3" type="ORF">FWK35_00016597</name>
</gene>
<feature type="domain" description="HAT C-terminal dimerisation" evidence="2">
    <location>
        <begin position="7"/>
        <end position="47"/>
    </location>
</feature>
<dbReference type="Pfam" id="PF05699">
    <property type="entry name" value="Dimer_Tnp_hAT"/>
    <property type="match status" value="1"/>
</dbReference>
<evidence type="ECO:0000256" key="1">
    <source>
        <dbReference type="SAM" id="SignalP"/>
    </source>
</evidence>
<dbReference type="InterPro" id="IPR008906">
    <property type="entry name" value="HATC_C_dom"/>
</dbReference>
<organism evidence="3 4">
    <name type="scientific">Aphis craccivora</name>
    <name type="common">Cowpea aphid</name>
    <dbReference type="NCBI Taxonomy" id="307492"/>
    <lineage>
        <taxon>Eukaryota</taxon>
        <taxon>Metazoa</taxon>
        <taxon>Ecdysozoa</taxon>
        <taxon>Arthropoda</taxon>
        <taxon>Hexapoda</taxon>
        <taxon>Insecta</taxon>
        <taxon>Pterygota</taxon>
        <taxon>Neoptera</taxon>
        <taxon>Paraneoptera</taxon>
        <taxon>Hemiptera</taxon>
        <taxon>Sternorrhyncha</taxon>
        <taxon>Aphidomorpha</taxon>
        <taxon>Aphidoidea</taxon>
        <taxon>Aphididae</taxon>
        <taxon>Aphidini</taxon>
        <taxon>Aphis</taxon>
        <taxon>Aphis</taxon>
    </lineage>
</organism>
<dbReference type="GO" id="GO:0046983">
    <property type="term" value="F:protein dimerization activity"/>
    <property type="evidence" value="ECO:0007669"/>
    <property type="project" value="InterPro"/>
</dbReference>
<feature type="chain" id="PRO_5026234393" evidence="1">
    <location>
        <begin position="28"/>
        <end position="121"/>
    </location>
</feature>
<dbReference type="EMBL" id="VUJU01005939">
    <property type="protein sequence ID" value="KAF0749865.1"/>
    <property type="molecule type" value="Genomic_DNA"/>
</dbReference>
<proteinExistence type="predicted"/>
<protein>
    <submittedName>
        <fullName evidence="3">Zinc finger MYM-type protein 1-like</fullName>
    </submittedName>
</protein>
<name>A0A6G0Y6C8_APHCR</name>
<feature type="signal peptide" evidence="1">
    <location>
        <begin position="1"/>
        <end position="27"/>
    </location>
</feature>
<dbReference type="Proteomes" id="UP000478052">
    <property type="component" value="Unassembled WGS sequence"/>
</dbReference>
<keyword evidence="4" id="KW-1185">Reference proteome</keyword>
<comment type="caution">
    <text evidence="3">The sequence shown here is derived from an EMBL/GenBank/DDBJ whole genome shotgun (WGS) entry which is preliminary data.</text>
</comment>